<keyword evidence="3" id="KW-1185">Reference proteome</keyword>
<name>A0ABP7C904_9ACTN</name>
<comment type="caution">
    <text evidence="2">The sequence shown here is derived from an EMBL/GenBank/DDBJ whole genome shotgun (WGS) entry which is preliminary data.</text>
</comment>
<dbReference type="EMBL" id="BAAAZP010000100">
    <property type="protein sequence ID" value="GAA3683538.1"/>
    <property type="molecule type" value="Genomic_DNA"/>
</dbReference>
<protein>
    <recommendedName>
        <fullName evidence="1">CHAT domain-containing protein</fullName>
    </recommendedName>
</protein>
<dbReference type="InterPro" id="IPR024983">
    <property type="entry name" value="CHAT_dom"/>
</dbReference>
<dbReference type="Proteomes" id="UP001500902">
    <property type="component" value="Unassembled WGS sequence"/>
</dbReference>
<reference evidence="3" key="1">
    <citation type="journal article" date="2019" name="Int. J. Syst. Evol. Microbiol.">
        <title>The Global Catalogue of Microorganisms (GCM) 10K type strain sequencing project: providing services to taxonomists for standard genome sequencing and annotation.</title>
        <authorList>
            <consortium name="The Broad Institute Genomics Platform"/>
            <consortium name="The Broad Institute Genome Sequencing Center for Infectious Disease"/>
            <person name="Wu L."/>
            <person name="Ma J."/>
        </authorList>
    </citation>
    <scope>NUCLEOTIDE SEQUENCE [LARGE SCALE GENOMIC DNA]</scope>
    <source>
        <strain evidence="3">JCM 16904</strain>
    </source>
</reference>
<evidence type="ECO:0000313" key="2">
    <source>
        <dbReference type="EMBL" id="GAA3683538.1"/>
    </source>
</evidence>
<sequence>MLAEQWTSLLGRIRATAGFDQFLRPPGMDRLHEQAADGPIIMVYSSRWGSGASIVTGDPEQRVRVVPLPDLTPTAAAQQVNRLWDALRAVDGDFTGRARAQQEMHALLGWLWDAITGPVLRELGIAEPSGPRPRVWWGLVGVLAYLPIHAAGHHNQAGQRSVLDRTVSSYLTTIRALEHARARPAAPADSAAIIAMPTTPDAPDLPQVDKEIHALSGVLPDTRIITGPAATHHAVAEALARHPVAHFSCHGLANLIDPAASELLLYDYATAPFTVAALARLHLADASLAYLSACSTTHTSPDLADEAIHLTGAIHLAGYGHVVGTLWPVNDLAATAIATDFYAYLTNGGTELPDVAHSALALSEATLRLRDRYPALPTRWAAHHHQGS</sequence>
<evidence type="ECO:0000313" key="3">
    <source>
        <dbReference type="Proteomes" id="UP001500902"/>
    </source>
</evidence>
<proteinExistence type="predicted"/>
<gene>
    <name evidence="2" type="ORF">GCM10022224_055160</name>
</gene>
<organism evidence="2 3">
    <name type="scientific">Nonomuraea antimicrobica</name>
    <dbReference type="NCBI Taxonomy" id="561173"/>
    <lineage>
        <taxon>Bacteria</taxon>
        <taxon>Bacillati</taxon>
        <taxon>Actinomycetota</taxon>
        <taxon>Actinomycetes</taxon>
        <taxon>Streptosporangiales</taxon>
        <taxon>Streptosporangiaceae</taxon>
        <taxon>Nonomuraea</taxon>
    </lineage>
</organism>
<feature type="domain" description="CHAT" evidence="1">
    <location>
        <begin position="106"/>
        <end position="387"/>
    </location>
</feature>
<evidence type="ECO:0000259" key="1">
    <source>
        <dbReference type="Pfam" id="PF12770"/>
    </source>
</evidence>
<dbReference type="Pfam" id="PF12770">
    <property type="entry name" value="CHAT"/>
    <property type="match status" value="1"/>
</dbReference>
<accession>A0ABP7C904</accession>